<dbReference type="InterPro" id="IPR011701">
    <property type="entry name" value="MFS"/>
</dbReference>
<keyword evidence="2" id="KW-1003">Cell membrane</keyword>
<evidence type="ECO:0000256" key="1">
    <source>
        <dbReference type="ARBA" id="ARBA00004651"/>
    </source>
</evidence>
<evidence type="ECO:0000256" key="6">
    <source>
        <dbReference type="SAM" id="MobiDB-lite"/>
    </source>
</evidence>
<reference evidence="8 9" key="1">
    <citation type="submission" date="2024-10" db="EMBL/GenBank/DDBJ databases">
        <title>The Natural Products Discovery Center: Release of the First 8490 Sequenced Strains for Exploring Actinobacteria Biosynthetic Diversity.</title>
        <authorList>
            <person name="Kalkreuter E."/>
            <person name="Kautsar S.A."/>
            <person name="Yang D."/>
            <person name="Bader C.D."/>
            <person name="Teijaro C.N."/>
            <person name="Fluegel L."/>
            <person name="Davis C.M."/>
            <person name="Simpson J.R."/>
            <person name="Lauterbach L."/>
            <person name="Steele A.D."/>
            <person name="Gui C."/>
            <person name="Meng S."/>
            <person name="Li G."/>
            <person name="Viehrig K."/>
            <person name="Ye F."/>
            <person name="Su P."/>
            <person name="Kiefer A.F."/>
            <person name="Nichols A."/>
            <person name="Cepeda A.J."/>
            <person name="Yan W."/>
            <person name="Fan B."/>
            <person name="Jiang Y."/>
            <person name="Adhikari A."/>
            <person name="Zheng C.-J."/>
            <person name="Schuster L."/>
            <person name="Cowan T.M."/>
            <person name="Smanski M.J."/>
            <person name="Chevrette M.G."/>
            <person name="De Carvalho L.P.S."/>
            <person name="Shen B."/>
        </authorList>
    </citation>
    <scope>NUCLEOTIDE SEQUENCE [LARGE SCALE GENOMIC DNA]</scope>
    <source>
        <strain evidence="8 9">NPDC050545</strain>
    </source>
</reference>
<evidence type="ECO:0000256" key="3">
    <source>
        <dbReference type="ARBA" id="ARBA00022692"/>
    </source>
</evidence>
<feature type="transmembrane region" description="Helical" evidence="7">
    <location>
        <begin position="250"/>
        <end position="274"/>
    </location>
</feature>
<comment type="caution">
    <text evidence="8">The sequence shown here is derived from an EMBL/GenBank/DDBJ whole genome shotgun (WGS) entry which is preliminary data.</text>
</comment>
<dbReference type="SUPFAM" id="SSF103473">
    <property type="entry name" value="MFS general substrate transporter"/>
    <property type="match status" value="1"/>
</dbReference>
<feature type="transmembrane region" description="Helical" evidence="7">
    <location>
        <begin position="75"/>
        <end position="95"/>
    </location>
</feature>
<dbReference type="InterPro" id="IPR022324">
    <property type="entry name" value="Bacilysin_exporter_BacE_put"/>
</dbReference>
<sequence length="425" mass="43074">MASLWRNREFNLLWTSQSLADLGDGVASLALALLVLAETGSPVQAGVVGTLTQLARLALRLPAGVLVDRTDRRHVMVWCGVLRLTVFATLTVAVLSGRTGLALILVVAAADAVGSALSGTAEDASIRSIVPIAQLPTAVARNEARSYGASLAGPPLGGLLFGIAHAVPFLANAVSSLVSVVLVLFIRKPLQAEREEKPQAYGAALAEGVRFVVSHPFLRALMFIAAPLNFAIGGVLFAVIVALQRNGTPPAVIGLAETIVAVGGLLGAFVAPALQRRLSLAALARLICWAAAALLASVALLTSSIAAAVPLGIAVFLGPACNAALFGFQAAITPDRLQGRVSSVIMVAATSMAAVAPVLAGALVAAWGPAAAILFFAAAVAGSALLATFGSGIRHAGDRAPAEAALRSRTSPQSPGSGVRDHDCG</sequence>
<dbReference type="Proteomes" id="UP001612741">
    <property type="component" value="Unassembled WGS sequence"/>
</dbReference>
<organism evidence="8 9">
    <name type="scientific">Nonomuraea typhae</name>
    <dbReference type="NCBI Taxonomy" id="2603600"/>
    <lineage>
        <taxon>Bacteria</taxon>
        <taxon>Bacillati</taxon>
        <taxon>Actinomycetota</taxon>
        <taxon>Actinomycetes</taxon>
        <taxon>Streptosporangiales</taxon>
        <taxon>Streptosporangiaceae</taxon>
        <taxon>Nonomuraea</taxon>
    </lineage>
</organism>
<comment type="subcellular location">
    <subcellularLocation>
        <location evidence="1">Cell membrane</location>
        <topology evidence="1">Multi-pass membrane protein</topology>
    </subcellularLocation>
</comment>
<dbReference type="EMBL" id="JBITGY010000019">
    <property type="protein sequence ID" value="MFI6505386.1"/>
    <property type="molecule type" value="Genomic_DNA"/>
</dbReference>
<evidence type="ECO:0000313" key="8">
    <source>
        <dbReference type="EMBL" id="MFI6505386.1"/>
    </source>
</evidence>
<dbReference type="Pfam" id="PF07690">
    <property type="entry name" value="MFS_1"/>
    <property type="match status" value="1"/>
</dbReference>
<dbReference type="Gene3D" id="1.20.1250.20">
    <property type="entry name" value="MFS general substrate transporter like domains"/>
    <property type="match status" value="1"/>
</dbReference>
<dbReference type="RefSeq" id="WP_397091710.1">
    <property type="nucleotide sequence ID" value="NZ_JBITGY010000019.1"/>
</dbReference>
<feature type="transmembrane region" description="Helical" evidence="7">
    <location>
        <begin position="159"/>
        <end position="186"/>
    </location>
</feature>
<feature type="transmembrane region" description="Helical" evidence="7">
    <location>
        <begin position="313"/>
        <end position="332"/>
    </location>
</feature>
<evidence type="ECO:0000256" key="7">
    <source>
        <dbReference type="SAM" id="Phobius"/>
    </source>
</evidence>
<dbReference type="PANTHER" id="PTHR23513:SF11">
    <property type="entry name" value="STAPHYLOFERRIN A TRANSPORTER"/>
    <property type="match status" value="1"/>
</dbReference>
<feature type="region of interest" description="Disordered" evidence="6">
    <location>
        <begin position="404"/>
        <end position="425"/>
    </location>
</feature>
<evidence type="ECO:0000256" key="2">
    <source>
        <dbReference type="ARBA" id="ARBA00022475"/>
    </source>
</evidence>
<evidence type="ECO:0000313" key="9">
    <source>
        <dbReference type="Proteomes" id="UP001612741"/>
    </source>
</evidence>
<feature type="transmembrane region" description="Helical" evidence="7">
    <location>
        <begin position="286"/>
        <end position="307"/>
    </location>
</feature>
<feature type="transmembrane region" description="Helical" evidence="7">
    <location>
        <begin position="344"/>
        <end position="364"/>
    </location>
</feature>
<proteinExistence type="predicted"/>
<feature type="transmembrane region" description="Helical" evidence="7">
    <location>
        <begin position="220"/>
        <end position="244"/>
    </location>
</feature>
<keyword evidence="5 7" id="KW-0472">Membrane</keyword>
<dbReference type="PANTHER" id="PTHR23513">
    <property type="entry name" value="INTEGRAL MEMBRANE EFFLUX PROTEIN-RELATED"/>
    <property type="match status" value="1"/>
</dbReference>
<dbReference type="PRINTS" id="PR01988">
    <property type="entry name" value="EXPORTERBACE"/>
</dbReference>
<protein>
    <submittedName>
        <fullName evidence="8">MFS transporter</fullName>
    </submittedName>
</protein>
<feature type="transmembrane region" description="Helical" evidence="7">
    <location>
        <begin position="370"/>
        <end position="389"/>
    </location>
</feature>
<keyword evidence="3 7" id="KW-0812">Transmembrane</keyword>
<evidence type="ECO:0000256" key="4">
    <source>
        <dbReference type="ARBA" id="ARBA00022989"/>
    </source>
</evidence>
<gene>
    <name evidence="8" type="ORF">ACIBG2_48955</name>
</gene>
<dbReference type="CDD" id="cd06173">
    <property type="entry name" value="MFS_MefA_like"/>
    <property type="match status" value="1"/>
</dbReference>
<keyword evidence="9" id="KW-1185">Reference proteome</keyword>
<accession>A0ABW7ZB48</accession>
<dbReference type="InterPro" id="IPR036259">
    <property type="entry name" value="MFS_trans_sf"/>
</dbReference>
<name>A0ABW7ZB48_9ACTN</name>
<keyword evidence="4 7" id="KW-1133">Transmembrane helix</keyword>
<evidence type="ECO:0000256" key="5">
    <source>
        <dbReference type="ARBA" id="ARBA00023136"/>
    </source>
</evidence>